<sequence length="163" mass="17135">MSEQNNTPSRPSAGDRPVPADLPDVNVSEDGDVADHRRPLLRAAKWGAVAIVVLTVLSLALWGNFRGTEGLWGVLIGAAIGGGFILATVGVVLLTSNTSPQTTVVVMLGTWLIKIIVVLGILLVLRSMDFFDHTAMGVTVLLALIVGLVSETIGVITTRVTNI</sequence>
<proteinExistence type="predicted"/>
<organism evidence="3 4">
    <name type="scientific">Candidatus Corynebacterium avicola</name>
    <dbReference type="NCBI Taxonomy" id="2838527"/>
    <lineage>
        <taxon>Bacteria</taxon>
        <taxon>Bacillati</taxon>
        <taxon>Actinomycetota</taxon>
        <taxon>Actinomycetes</taxon>
        <taxon>Mycobacteriales</taxon>
        <taxon>Corynebacteriaceae</taxon>
        <taxon>Corynebacterium</taxon>
    </lineage>
</organism>
<feature type="region of interest" description="Disordered" evidence="1">
    <location>
        <begin position="1"/>
        <end position="31"/>
    </location>
</feature>
<keyword evidence="2" id="KW-0472">Membrane</keyword>
<comment type="caution">
    <text evidence="3">The sequence shown here is derived from an EMBL/GenBank/DDBJ whole genome shotgun (WGS) entry which is preliminary data.</text>
</comment>
<name>A0A9D1RRN8_9CORY</name>
<reference evidence="3" key="2">
    <citation type="submission" date="2021-04" db="EMBL/GenBank/DDBJ databases">
        <authorList>
            <person name="Gilroy R."/>
        </authorList>
    </citation>
    <scope>NUCLEOTIDE SEQUENCE</scope>
    <source>
        <strain evidence="3">CHK32-1732</strain>
    </source>
</reference>
<evidence type="ECO:0000313" key="4">
    <source>
        <dbReference type="Proteomes" id="UP000824190"/>
    </source>
</evidence>
<evidence type="ECO:0008006" key="5">
    <source>
        <dbReference type="Google" id="ProtNLM"/>
    </source>
</evidence>
<dbReference type="EMBL" id="DXGC01000071">
    <property type="protein sequence ID" value="HIW91552.1"/>
    <property type="molecule type" value="Genomic_DNA"/>
</dbReference>
<keyword evidence="2" id="KW-0812">Transmembrane</keyword>
<feature type="transmembrane region" description="Helical" evidence="2">
    <location>
        <begin position="46"/>
        <end position="65"/>
    </location>
</feature>
<feature type="transmembrane region" description="Helical" evidence="2">
    <location>
        <begin position="105"/>
        <end position="125"/>
    </location>
</feature>
<feature type="compositionally biased region" description="Polar residues" evidence="1">
    <location>
        <begin position="1"/>
        <end position="10"/>
    </location>
</feature>
<evidence type="ECO:0000313" key="3">
    <source>
        <dbReference type="EMBL" id="HIW91552.1"/>
    </source>
</evidence>
<dbReference type="AlphaFoldDB" id="A0A9D1RRN8"/>
<accession>A0A9D1RRN8</accession>
<gene>
    <name evidence="3" type="ORF">H9870_07825</name>
</gene>
<protein>
    <recommendedName>
        <fullName evidence="5">Integral membrane protein</fullName>
    </recommendedName>
</protein>
<dbReference type="Proteomes" id="UP000824190">
    <property type="component" value="Unassembled WGS sequence"/>
</dbReference>
<feature type="transmembrane region" description="Helical" evidence="2">
    <location>
        <begin position="71"/>
        <end position="93"/>
    </location>
</feature>
<feature type="transmembrane region" description="Helical" evidence="2">
    <location>
        <begin position="137"/>
        <end position="157"/>
    </location>
</feature>
<reference evidence="3" key="1">
    <citation type="journal article" date="2021" name="PeerJ">
        <title>Extensive microbial diversity within the chicken gut microbiome revealed by metagenomics and culture.</title>
        <authorList>
            <person name="Gilroy R."/>
            <person name="Ravi A."/>
            <person name="Getino M."/>
            <person name="Pursley I."/>
            <person name="Horton D.L."/>
            <person name="Alikhan N.F."/>
            <person name="Baker D."/>
            <person name="Gharbi K."/>
            <person name="Hall N."/>
            <person name="Watson M."/>
            <person name="Adriaenssens E.M."/>
            <person name="Foster-Nyarko E."/>
            <person name="Jarju S."/>
            <person name="Secka A."/>
            <person name="Antonio M."/>
            <person name="Oren A."/>
            <person name="Chaudhuri R.R."/>
            <person name="La Ragione R."/>
            <person name="Hildebrand F."/>
            <person name="Pallen M.J."/>
        </authorList>
    </citation>
    <scope>NUCLEOTIDE SEQUENCE</scope>
    <source>
        <strain evidence="3">CHK32-1732</strain>
    </source>
</reference>
<keyword evidence="2" id="KW-1133">Transmembrane helix</keyword>
<evidence type="ECO:0000256" key="1">
    <source>
        <dbReference type="SAM" id="MobiDB-lite"/>
    </source>
</evidence>
<evidence type="ECO:0000256" key="2">
    <source>
        <dbReference type="SAM" id="Phobius"/>
    </source>
</evidence>